<feature type="region of interest" description="Disordered" evidence="1">
    <location>
        <begin position="1"/>
        <end position="21"/>
    </location>
</feature>
<dbReference type="InterPro" id="IPR036397">
    <property type="entry name" value="RNaseH_sf"/>
</dbReference>
<sequence length="92" mass="10031">MGTGRSPRHPAPGPRDLHRHPRHHLDALIEHAGLDLTGAPAHRHRATFDAYATALLLLRMAGRYDTWDALAQAAVPPGLPGAPEPEEDPTLW</sequence>
<dbReference type="SUPFAM" id="SSF53098">
    <property type="entry name" value="Ribonuclease H-like"/>
    <property type="match status" value="1"/>
</dbReference>
<proteinExistence type="predicted"/>
<organism evidence="2 3">
    <name type="scientific">Streptomyces gossypii</name>
    <dbReference type="NCBI Taxonomy" id="2883101"/>
    <lineage>
        <taxon>Bacteria</taxon>
        <taxon>Bacillati</taxon>
        <taxon>Actinomycetota</taxon>
        <taxon>Actinomycetes</taxon>
        <taxon>Kitasatosporales</taxon>
        <taxon>Streptomycetaceae</taxon>
        <taxon>Streptomyces</taxon>
    </lineage>
</organism>
<evidence type="ECO:0000256" key="1">
    <source>
        <dbReference type="SAM" id="MobiDB-lite"/>
    </source>
</evidence>
<protein>
    <submittedName>
        <fullName evidence="2">Uncharacterized protein</fullName>
    </submittedName>
</protein>
<accession>A0ABT2JZJ0</accession>
<reference evidence="2 3" key="1">
    <citation type="submission" date="2021-10" db="EMBL/GenBank/DDBJ databases">
        <title>Streptomyces gossypii sp. nov., isolated from soil collected from cotton field.</title>
        <authorList>
            <person name="Ge X."/>
            <person name="Chen X."/>
            <person name="Liu W."/>
        </authorList>
    </citation>
    <scope>NUCLEOTIDE SEQUENCE [LARGE SCALE GENOMIC DNA]</scope>
    <source>
        <strain evidence="2 3">N2-109</strain>
    </source>
</reference>
<comment type="caution">
    <text evidence="2">The sequence shown here is derived from an EMBL/GenBank/DDBJ whole genome shotgun (WGS) entry which is preliminary data.</text>
</comment>
<dbReference type="EMBL" id="JAJAGO010000013">
    <property type="protein sequence ID" value="MCT2593325.1"/>
    <property type="molecule type" value="Genomic_DNA"/>
</dbReference>
<dbReference type="Proteomes" id="UP001156389">
    <property type="component" value="Unassembled WGS sequence"/>
</dbReference>
<evidence type="ECO:0000313" key="3">
    <source>
        <dbReference type="Proteomes" id="UP001156389"/>
    </source>
</evidence>
<dbReference type="InterPro" id="IPR012337">
    <property type="entry name" value="RNaseH-like_sf"/>
</dbReference>
<keyword evidence="3" id="KW-1185">Reference proteome</keyword>
<evidence type="ECO:0000313" key="2">
    <source>
        <dbReference type="EMBL" id="MCT2593325.1"/>
    </source>
</evidence>
<name>A0ABT2JZJ0_9ACTN</name>
<dbReference type="Gene3D" id="3.30.420.10">
    <property type="entry name" value="Ribonuclease H-like superfamily/Ribonuclease H"/>
    <property type="match status" value="1"/>
</dbReference>
<gene>
    <name evidence="2" type="ORF">LHJ74_26040</name>
</gene>